<dbReference type="Proteomes" id="UP001324287">
    <property type="component" value="Chromosome"/>
</dbReference>
<accession>A0ABZ1B241</accession>
<evidence type="ECO:0000313" key="2">
    <source>
        <dbReference type="EMBL" id="WRL63811.1"/>
    </source>
</evidence>
<proteinExistence type="predicted"/>
<evidence type="ECO:0000256" key="1">
    <source>
        <dbReference type="SAM" id="MobiDB-lite"/>
    </source>
</evidence>
<name>A0ABZ1B241_9ACTN</name>
<gene>
    <name evidence="2" type="ORF">U6N30_29970</name>
</gene>
<sequence>MYVRHLQLGSFRSWERVDLALGPGPTVFVGRNGEGRPTSSRPSATWPR</sequence>
<dbReference type="RefSeq" id="WP_324275142.1">
    <property type="nucleotide sequence ID" value="NZ_CP141261.1"/>
</dbReference>
<protein>
    <recommendedName>
        <fullName evidence="4">Rad50/SbcC-type AAA domain-containing protein</fullName>
    </recommendedName>
</protein>
<keyword evidence="3" id="KW-1185">Reference proteome</keyword>
<feature type="compositionally biased region" description="Polar residues" evidence="1">
    <location>
        <begin position="37"/>
        <end position="48"/>
    </location>
</feature>
<dbReference type="Gene3D" id="3.40.50.300">
    <property type="entry name" value="P-loop containing nucleotide triphosphate hydrolases"/>
    <property type="match status" value="1"/>
</dbReference>
<dbReference type="InterPro" id="IPR027417">
    <property type="entry name" value="P-loop_NTPase"/>
</dbReference>
<organism evidence="2 3">
    <name type="scientific">Blastococcus brunescens</name>
    <dbReference type="NCBI Taxonomy" id="1564165"/>
    <lineage>
        <taxon>Bacteria</taxon>
        <taxon>Bacillati</taxon>
        <taxon>Actinomycetota</taxon>
        <taxon>Actinomycetes</taxon>
        <taxon>Geodermatophilales</taxon>
        <taxon>Geodermatophilaceae</taxon>
        <taxon>Blastococcus</taxon>
    </lineage>
</organism>
<feature type="region of interest" description="Disordered" evidence="1">
    <location>
        <begin position="28"/>
        <end position="48"/>
    </location>
</feature>
<dbReference type="EMBL" id="CP141261">
    <property type="protein sequence ID" value="WRL63811.1"/>
    <property type="molecule type" value="Genomic_DNA"/>
</dbReference>
<reference evidence="2 3" key="1">
    <citation type="submission" date="2023-12" db="EMBL/GenBank/DDBJ databases">
        <title>Blastococcus brunescens sp. nov., an actonobacterium isolated from sandstone collected in sahara desert.</title>
        <authorList>
            <person name="Gtari M."/>
            <person name="Ghodhbane F."/>
        </authorList>
    </citation>
    <scope>NUCLEOTIDE SEQUENCE [LARGE SCALE GENOMIC DNA]</scope>
    <source>
        <strain evidence="2 3">BMG 8361</strain>
    </source>
</reference>
<evidence type="ECO:0008006" key="4">
    <source>
        <dbReference type="Google" id="ProtNLM"/>
    </source>
</evidence>
<evidence type="ECO:0000313" key="3">
    <source>
        <dbReference type="Proteomes" id="UP001324287"/>
    </source>
</evidence>